<name>A0A5S3Q4C8_9RHOB</name>
<dbReference type="EMBL" id="VANS01000003">
    <property type="protein sequence ID" value="TMM51532.1"/>
    <property type="molecule type" value="Genomic_DNA"/>
</dbReference>
<dbReference type="OrthoDB" id="7743350at2"/>
<accession>A0A5S3Q4C8</accession>
<dbReference type="RefSeq" id="WP_138662607.1">
    <property type="nucleotide sequence ID" value="NZ_VANS01000003.1"/>
</dbReference>
<dbReference type="Proteomes" id="UP000309550">
    <property type="component" value="Unassembled WGS sequence"/>
</dbReference>
<evidence type="ECO:0000313" key="1">
    <source>
        <dbReference type="EMBL" id="TMM51532.1"/>
    </source>
</evidence>
<evidence type="ECO:0000313" key="2">
    <source>
        <dbReference type="Proteomes" id="UP000309550"/>
    </source>
</evidence>
<comment type="caution">
    <text evidence="1">The sequence shown here is derived from an EMBL/GenBank/DDBJ whole genome shotgun (WGS) entry which is preliminary data.</text>
</comment>
<reference evidence="1 2" key="1">
    <citation type="submission" date="2019-05" db="EMBL/GenBank/DDBJ databases">
        <title>Sulfitobacter sabulilitoris sp. nov., isolated from a marine sand.</title>
        <authorList>
            <person name="Yoon J.-H."/>
        </authorList>
    </citation>
    <scope>NUCLEOTIDE SEQUENCE [LARGE SCALE GENOMIC DNA]</scope>
    <source>
        <strain evidence="1 2">HSMS-29</strain>
    </source>
</reference>
<organism evidence="1 2">
    <name type="scientific">Sulfitobacter sabulilitoris</name>
    <dbReference type="NCBI Taxonomy" id="2562655"/>
    <lineage>
        <taxon>Bacteria</taxon>
        <taxon>Pseudomonadati</taxon>
        <taxon>Pseudomonadota</taxon>
        <taxon>Alphaproteobacteria</taxon>
        <taxon>Rhodobacterales</taxon>
        <taxon>Roseobacteraceae</taxon>
        <taxon>Sulfitobacter</taxon>
    </lineage>
</organism>
<protein>
    <submittedName>
        <fullName evidence="1">Uncharacterized protein</fullName>
    </submittedName>
</protein>
<keyword evidence="2" id="KW-1185">Reference proteome</keyword>
<dbReference type="AlphaFoldDB" id="A0A5S3Q4C8"/>
<sequence>MQKLYSYFKAIRFLLLLVLLVLSLATNVAIMASTAAFHIASAAFEAVSGRPSVATRNAARMTDLRKKVTAEAGINKRSKREIAHLTGNLATERKAKAALQSKVADPTSLVNSERIAQRKLRGEVAGLSNDLVALKASQFVTYRGKKMLAGDAARLTAASIASRASKSASINVGSMVGEAIPYLGTSVIVGVTALEVRDLCETVKEMNALRDALNPQTPIDDEDITVCSMRVPTRHEIWETTKGSPGRAWAKAKDLTPTLEDIKSIEVPDIDWTGFLVGTQTSLSGFWDWASEGTSDAASRAMDGIMWWSDGEELE</sequence>
<gene>
    <name evidence="1" type="ORF">FDT80_12275</name>
</gene>
<proteinExistence type="predicted"/>